<feature type="region of interest" description="Disordered" evidence="1">
    <location>
        <begin position="1"/>
        <end position="75"/>
    </location>
</feature>
<protein>
    <submittedName>
        <fullName evidence="2">Uncharacterized protein</fullName>
    </submittedName>
</protein>
<keyword evidence="3" id="KW-1185">Reference proteome</keyword>
<comment type="caution">
    <text evidence="2">The sequence shown here is derived from an EMBL/GenBank/DDBJ whole genome shotgun (WGS) entry which is preliminary data.</text>
</comment>
<evidence type="ECO:0000313" key="2">
    <source>
        <dbReference type="EMBL" id="MBW8635871.1"/>
    </source>
</evidence>
<feature type="compositionally biased region" description="Basic residues" evidence="1">
    <location>
        <begin position="63"/>
        <end position="75"/>
    </location>
</feature>
<gene>
    <name evidence="2" type="ORF">K1W69_01645</name>
</gene>
<dbReference type="AlphaFoldDB" id="A0AAE3CZN1"/>
<evidence type="ECO:0000313" key="3">
    <source>
        <dbReference type="Proteomes" id="UP001196509"/>
    </source>
</evidence>
<feature type="compositionally biased region" description="Basic and acidic residues" evidence="1">
    <location>
        <begin position="10"/>
        <end position="24"/>
    </location>
</feature>
<dbReference type="Proteomes" id="UP001196509">
    <property type="component" value="Unassembled WGS sequence"/>
</dbReference>
<name>A0AAE3CZN1_9HYPH</name>
<organism evidence="2 3">
    <name type="scientific">Flavimaribacter sediminis</name>
    <dbReference type="NCBI Taxonomy" id="2865987"/>
    <lineage>
        <taxon>Bacteria</taxon>
        <taxon>Pseudomonadati</taxon>
        <taxon>Pseudomonadota</taxon>
        <taxon>Alphaproteobacteria</taxon>
        <taxon>Hyphomicrobiales</taxon>
        <taxon>Rhizobiaceae</taxon>
        <taxon>Flavimaribacter</taxon>
    </lineage>
</organism>
<feature type="compositionally biased region" description="Basic residues" evidence="1">
    <location>
        <begin position="35"/>
        <end position="44"/>
    </location>
</feature>
<dbReference type="EMBL" id="JAICBX010000001">
    <property type="protein sequence ID" value="MBW8635871.1"/>
    <property type="molecule type" value="Genomic_DNA"/>
</dbReference>
<sequence length="75" mass="8435">MTVDKNNLFKPDRRSKAEATDHTARAIMVAEAKAREKKNKKLRAMRLEREAAEKAAEPDGKKRPASSRTKSRAAN</sequence>
<dbReference type="RefSeq" id="WP_220226588.1">
    <property type="nucleotide sequence ID" value="NZ_JAICBX010000001.1"/>
</dbReference>
<reference evidence="2" key="1">
    <citation type="submission" date="2021-08" db="EMBL/GenBank/DDBJ databases">
        <title>Hoeflea bacterium WL0058 sp. nov., isolated from the sediment.</title>
        <authorList>
            <person name="Wang L."/>
            <person name="Zhang D."/>
        </authorList>
    </citation>
    <scope>NUCLEOTIDE SEQUENCE</scope>
    <source>
        <strain evidence="2">WL0058</strain>
    </source>
</reference>
<accession>A0AAE3CZN1</accession>
<feature type="compositionally biased region" description="Basic and acidic residues" evidence="1">
    <location>
        <begin position="45"/>
        <end position="62"/>
    </location>
</feature>
<evidence type="ECO:0000256" key="1">
    <source>
        <dbReference type="SAM" id="MobiDB-lite"/>
    </source>
</evidence>
<proteinExistence type="predicted"/>